<organism evidence="2 3">
    <name type="scientific">Candidatus Woesebacteria bacterium RIFCSPHIGHO2_01_FULL_40_22</name>
    <dbReference type="NCBI Taxonomy" id="1802499"/>
    <lineage>
        <taxon>Bacteria</taxon>
        <taxon>Candidatus Woeseibacteriota</taxon>
    </lineage>
</organism>
<dbReference type="GO" id="GO:0050566">
    <property type="term" value="F:asparaginyl-tRNA synthase (glutamine-hydrolyzing) activity"/>
    <property type="evidence" value="ECO:0007669"/>
    <property type="project" value="RHEA"/>
</dbReference>
<comment type="subunit">
    <text evidence="1">Heterotrimer of A, B and C subunits.</text>
</comment>
<keyword evidence="1" id="KW-0547">Nucleotide-binding</keyword>
<dbReference type="SUPFAM" id="SSF141000">
    <property type="entry name" value="Glu-tRNAGln amidotransferase C subunit"/>
    <property type="match status" value="1"/>
</dbReference>
<keyword evidence="1" id="KW-0436">Ligase</keyword>
<comment type="similarity">
    <text evidence="1">Belongs to the GatC family.</text>
</comment>
<keyword evidence="1" id="KW-0648">Protein biosynthesis</keyword>
<evidence type="ECO:0000256" key="1">
    <source>
        <dbReference type="HAMAP-Rule" id="MF_00122"/>
    </source>
</evidence>
<evidence type="ECO:0000313" key="2">
    <source>
        <dbReference type="EMBL" id="OGM27471.1"/>
    </source>
</evidence>
<dbReference type="PANTHER" id="PTHR15004">
    <property type="entry name" value="GLUTAMYL-TRNA(GLN) AMIDOTRANSFERASE SUBUNIT C, MITOCHONDRIAL"/>
    <property type="match status" value="1"/>
</dbReference>
<dbReference type="PANTHER" id="PTHR15004:SF0">
    <property type="entry name" value="GLUTAMYL-TRNA(GLN) AMIDOTRANSFERASE SUBUNIT C, MITOCHONDRIAL"/>
    <property type="match status" value="1"/>
</dbReference>
<comment type="function">
    <text evidence="1">Allows the formation of correctly charged Asn-tRNA(Asn) or Gln-tRNA(Gln) through the transamidation of misacylated Asp-tRNA(Asn) or Glu-tRNA(Gln) in organisms which lack either or both of asparaginyl-tRNA or glutaminyl-tRNA synthetases. The reaction takes place in the presence of glutamine and ATP through an activated phospho-Asp-tRNA(Asn) or phospho-Glu-tRNA(Gln).</text>
</comment>
<dbReference type="HAMAP" id="MF_00122">
    <property type="entry name" value="GatC"/>
    <property type="match status" value="1"/>
</dbReference>
<dbReference type="GO" id="GO:0006412">
    <property type="term" value="P:translation"/>
    <property type="evidence" value="ECO:0007669"/>
    <property type="project" value="UniProtKB-UniRule"/>
</dbReference>
<dbReference type="GO" id="GO:0070681">
    <property type="term" value="P:glutaminyl-tRNAGln biosynthesis via transamidation"/>
    <property type="evidence" value="ECO:0007669"/>
    <property type="project" value="TreeGrafter"/>
</dbReference>
<dbReference type="InterPro" id="IPR036113">
    <property type="entry name" value="Asp/Glu-ADT_sf_sub_c"/>
</dbReference>
<dbReference type="EC" id="6.3.5.-" evidence="1"/>
<dbReference type="Gene3D" id="1.10.20.60">
    <property type="entry name" value="Glu-tRNAGln amidotransferase C subunit, N-terminal domain"/>
    <property type="match status" value="1"/>
</dbReference>
<comment type="catalytic activity">
    <reaction evidence="1">
        <text>L-aspartyl-tRNA(Asn) + L-glutamine + ATP + H2O = L-asparaginyl-tRNA(Asn) + L-glutamate + ADP + phosphate + 2 H(+)</text>
        <dbReference type="Rhea" id="RHEA:14513"/>
        <dbReference type="Rhea" id="RHEA-COMP:9674"/>
        <dbReference type="Rhea" id="RHEA-COMP:9677"/>
        <dbReference type="ChEBI" id="CHEBI:15377"/>
        <dbReference type="ChEBI" id="CHEBI:15378"/>
        <dbReference type="ChEBI" id="CHEBI:29985"/>
        <dbReference type="ChEBI" id="CHEBI:30616"/>
        <dbReference type="ChEBI" id="CHEBI:43474"/>
        <dbReference type="ChEBI" id="CHEBI:58359"/>
        <dbReference type="ChEBI" id="CHEBI:78515"/>
        <dbReference type="ChEBI" id="CHEBI:78516"/>
        <dbReference type="ChEBI" id="CHEBI:456216"/>
    </reaction>
</comment>
<sequence length="100" mass="11333">MTILSGSDVKHIATLASLKLKKGEPEKFWTQLTKVIDYFEELKEVETNITEPTSQTTGLQNVTRDDNVQSCLSQQDALSSSDKTYNNYFVVPIVLEEKDF</sequence>
<dbReference type="EMBL" id="MGGL01000004">
    <property type="protein sequence ID" value="OGM27471.1"/>
    <property type="molecule type" value="Genomic_DNA"/>
</dbReference>
<dbReference type="AlphaFoldDB" id="A0A1F7YJE5"/>
<dbReference type="GO" id="GO:0006450">
    <property type="term" value="P:regulation of translational fidelity"/>
    <property type="evidence" value="ECO:0007669"/>
    <property type="project" value="InterPro"/>
</dbReference>
<dbReference type="GO" id="GO:0050567">
    <property type="term" value="F:glutaminyl-tRNA synthase (glutamine-hydrolyzing) activity"/>
    <property type="evidence" value="ECO:0007669"/>
    <property type="project" value="UniProtKB-UniRule"/>
</dbReference>
<dbReference type="NCBIfam" id="TIGR00135">
    <property type="entry name" value="gatC"/>
    <property type="match status" value="1"/>
</dbReference>
<evidence type="ECO:0000313" key="3">
    <source>
        <dbReference type="Proteomes" id="UP000179221"/>
    </source>
</evidence>
<dbReference type="Pfam" id="PF02686">
    <property type="entry name" value="GatC"/>
    <property type="match status" value="1"/>
</dbReference>
<dbReference type="Proteomes" id="UP000179221">
    <property type="component" value="Unassembled WGS sequence"/>
</dbReference>
<accession>A0A1F7YJE5</accession>
<proteinExistence type="inferred from homology"/>
<dbReference type="GO" id="GO:0005524">
    <property type="term" value="F:ATP binding"/>
    <property type="evidence" value="ECO:0007669"/>
    <property type="project" value="UniProtKB-KW"/>
</dbReference>
<keyword evidence="1" id="KW-0067">ATP-binding</keyword>
<gene>
    <name evidence="1" type="primary">gatC</name>
    <name evidence="2" type="ORF">A2628_01615</name>
</gene>
<dbReference type="InterPro" id="IPR003837">
    <property type="entry name" value="GatC"/>
</dbReference>
<name>A0A1F7YJE5_9BACT</name>
<protein>
    <recommendedName>
        <fullName evidence="1">Aspartyl/glutamyl-tRNA(Asn/Gln) amidotransferase subunit C</fullName>
        <shortName evidence="1">Asp/Glu-ADT subunit C</shortName>
        <ecNumber evidence="1">6.3.5.-</ecNumber>
    </recommendedName>
</protein>
<reference evidence="2 3" key="1">
    <citation type="journal article" date="2016" name="Nat. Commun.">
        <title>Thousands of microbial genomes shed light on interconnected biogeochemical processes in an aquifer system.</title>
        <authorList>
            <person name="Anantharaman K."/>
            <person name="Brown C.T."/>
            <person name="Hug L.A."/>
            <person name="Sharon I."/>
            <person name="Castelle C.J."/>
            <person name="Probst A.J."/>
            <person name="Thomas B.C."/>
            <person name="Singh A."/>
            <person name="Wilkins M.J."/>
            <person name="Karaoz U."/>
            <person name="Brodie E.L."/>
            <person name="Williams K.H."/>
            <person name="Hubbard S.S."/>
            <person name="Banfield J.F."/>
        </authorList>
    </citation>
    <scope>NUCLEOTIDE SEQUENCE [LARGE SCALE GENOMIC DNA]</scope>
</reference>
<comment type="catalytic activity">
    <reaction evidence="1">
        <text>L-glutamyl-tRNA(Gln) + L-glutamine + ATP + H2O = L-glutaminyl-tRNA(Gln) + L-glutamate + ADP + phosphate + H(+)</text>
        <dbReference type="Rhea" id="RHEA:17521"/>
        <dbReference type="Rhea" id="RHEA-COMP:9681"/>
        <dbReference type="Rhea" id="RHEA-COMP:9684"/>
        <dbReference type="ChEBI" id="CHEBI:15377"/>
        <dbReference type="ChEBI" id="CHEBI:15378"/>
        <dbReference type="ChEBI" id="CHEBI:29985"/>
        <dbReference type="ChEBI" id="CHEBI:30616"/>
        <dbReference type="ChEBI" id="CHEBI:43474"/>
        <dbReference type="ChEBI" id="CHEBI:58359"/>
        <dbReference type="ChEBI" id="CHEBI:78520"/>
        <dbReference type="ChEBI" id="CHEBI:78521"/>
        <dbReference type="ChEBI" id="CHEBI:456216"/>
    </reaction>
</comment>
<comment type="caution">
    <text evidence="2">The sequence shown here is derived from an EMBL/GenBank/DDBJ whole genome shotgun (WGS) entry which is preliminary data.</text>
</comment>